<keyword evidence="1" id="KW-1185">Reference proteome</keyword>
<sequence>MNSLKKINVFCGSQIVKNSVRSMSKEIFPPSQEPEIPAYQERVGEPLELRKASDSNLSWNVDLEQQSPVYENVEEEPVLTSLVREQYMKRLLQCLHENSTRYDKSKDVGDGDAKSHRLERRAHALEKKALRSCMVAKLYIRSMLTITPMYLNPTPLLLYYLWINA</sequence>
<dbReference type="GeneID" id="103511028"/>
<dbReference type="AlphaFoldDB" id="A0A1S4EE09"/>
<evidence type="ECO:0000313" key="1">
    <source>
        <dbReference type="Proteomes" id="UP000079169"/>
    </source>
</evidence>
<protein>
    <submittedName>
        <fullName evidence="2">Uncharacterized protein LOC103511028</fullName>
    </submittedName>
</protein>
<name>A0A1S4EE09_DIACI</name>
<evidence type="ECO:0000313" key="2">
    <source>
        <dbReference type="RefSeq" id="XP_017300324.1"/>
    </source>
</evidence>
<reference evidence="2" key="1">
    <citation type="submission" date="2025-08" db="UniProtKB">
        <authorList>
            <consortium name="RefSeq"/>
        </authorList>
    </citation>
    <scope>IDENTIFICATION</scope>
</reference>
<dbReference type="PaxDb" id="121845-A0A1S4EE09"/>
<organism evidence="1 2">
    <name type="scientific">Diaphorina citri</name>
    <name type="common">Asian citrus psyllid</name>
    <dbReference type="NCBI Taxonomy" id="121845"/>
    <lineage>
        <taxon>Eukaryota</taxon>
        <taxon>Metazoa</taxon>
        <taxon>Ecdysozoa</taxon>
        <taxon>Arthropoda</taxon>
        <taxon>Hexapoda</taxon>
        <taxon>Insecta</taxon>
        <taxon>Pterygota</taxon>
        <taxon>Neoptera</taxon>
        <taxon>Paraneoptera</taxon>
        <taxon>Hemiptera</taxon>
        <taxon>Sternorrhyncha</taxon>
        <taxon>Psylloidea</taxon>
        <taxon>Psyllidae</taxon>
        <taxon>Diaphorininae</taxon>
        <taxon>Diaphorina</taxon>
    </lineage>
</organism>
<dbReference type="Proteomes" id="UP000079169">
    <property type="component" value="Unplaced"/>
</dbReference>
<gene>
    <name evidence="2" type="primary">LOC103511028</name>
</gene>
<dbReference type="KEGG" id="dci:103511028"/>
<accession>A0A1S4EE09</accession>
<proteinExistence type="predicted"/>
<dbReference type="RefSeq" id="XP_017300324.1">
    <property type="nucleotide sequence ID" value="XM_017444835.2"/>
</dbReference>